<dbReference type="EMBL" id="JBHSGB010000001">
    <property type="protein sequence ID" value="MFC4653729.1"/>
    <property type="molecule type" value="Genomic_DNA"/>
</dbReference>
<dbReference type="SUPFAM" id="SSF47226">
    <property type="entry name" value="Histidine-containing phosphotransfer domain, HPT domain"/>
    <property type="match status" value="1"/>
</dbReference>
<reference evidence="5" key="1">
    <citation type="journal article" date="2019" name="Int. J. Syst. Evol. Microbiol.">
        <title>The Global Catalogue of Microorganisms (GCM) 10K type strain sequencing project: providing services to taxonomists for standard genome sequencing and annotation.</title>
        <authorList>
            <consortium name="The Broad Institute Genomics Platform"/>
            <consortium name="The Broad Institute Genome Sequencing Center for Infectious Disease"/>
            <person name="Wu L."/>
            <person name="Ma J."/>
        </authorList>
    </citation>
    <scope>NUCLEOTIDE SEQUENCE [LARGE SCALE GENOMIC DNA]</scope>
    <source>
        <strain evidence="5">DT28</strain>
    </source>
</reference>
<dbReference type="RefSeq" id="WP_377331231.1">
    <property type="nucleotide sequence ID" value="NZ_JBHSGB010000001.1"/>
</dbReference>
<feature type="domain" description="HPt" evidence="3">
    <location>
        <begin position="118"/>
        <end position="206"/>
    </location>
</feature>
<protein>
    <submittedName>
        <fullName evidence="4">Hpt domain-containing protein</fullName>
    </submittedName>
</protein>
<evidence type="ECO:0000256" key="1">
    <source>
        <dbReference type="ARBA" id="ARBA00023012"/>
    </source>
</evidence>
<organism evidence="4 5">
    <name type="scientific">Rheinheimera marina</name>
    <dbReference type="NCBI Taxonomy" id="1774958"/>
    <lineage>
        <taxon>Bacteria</taxon>
        <taxon>Pseudomonadati</taxon>
        <taxon>Pseudomonadota</taxon>
        <taxon>Gammaproteobacteria</taxon>
        <taxon>Chromatiales</taxon>
        <taxon>Chromatiaceae</taxon>
        <taxon>Rheinheimera</taxon>
    </lineage>
</organism>
<dbReference type="Gene3D" id="1.20.120.160">
    <property type="entry name" value="HPT domain"/>
    <property type="match status" value="1"/>
</dbReference>
<dbReference type="Pfam" id="PF01627">
    <property type="entry name" value="Hpt"/>
    <property type="match status" value="1"/>
</dbReference>
<sequence length="206" mass="22596">MPLKLLITDLTQENSCSDVESKLQSAGYKTTLASSLTQWVELALVQHFDAMLCLTDAVPPELSDNLQLIRQAGYDIPLGVLCVGSCHVPEAAEHFQSPWNWADIHAWLGSLTRIKLQKLAVPGDLQQLFLQSLTQAAIELEVASQAGDWQTVKHIVHRLKGNAACFGEGEISALAHELQLLWEEQNIPPQAKQLSSLLVALKTRGA</sequence>
<name>A0ABV9JGB6_9GAMM</name>
<accession>A0ABV9JGB6</accession>
<keyword evidence="2" id="KW-0597">Phosphoprotein</keyword>
<comment type="caution">
    <text evidence="4">The sequence shown here is derived from an EMBL/GenBank/DDBJ whole genome shotgun (WGS) entry which is preliminary data.</text>
</comment>
<dbReference type="PROSITE" id="PS50894">
    <property type="entry name" value="HPT"/>
    <property type="match status" value="1"/>
</dbReference>
<feature type="modified residue" description="Phosphohistidine" evidence="2">
    <location>
        <position position="157"/>
    </location>
</feature>
<keyword evidence="1" id="KW-0902">Two-component regulatory system</keyword>
<proteinExistence type="predicted"/>
<evidence type="ECO:0000259" key="3">
    <source>
        <dbReference type="PROSITE" id="PS50894"/>
    </source>
</evidence>
<dbReference type="Proteomes" id="UP001595962">
    <property type="component" value="Unassembled WGS sequence"/>
</dbReference>
<evidence type="ECO:0000313" key="4">
    <source>
        <dbReference type="EMBL" id="MFC4653729.1"/>
    </source>
</evidence>
<dbReference type="InterPro" id="IPR036641">
    <property type="entry name" value="HPT_dom_sf"/>
</dbReference>
<keyword evidence="5" id="KW-1185">Reference proteome</keyword>
<dbReference type="InterPro" id="IPR008207">
    <property type="entry name" value="Sig_transdc_His_kin_Hpt_dom"/>
</dbReference>
<evidence type="ECO:0000313" key="5">
    <source>
        <dbReference type="Proteomes" id="UP001595962"/>
    </source>
</evidence>
<gene>
    <name evidence="4" type="ORF">ACFO3I_01695</name>
</gene>
<evidence type="ECO:0000256" key="2">
    <source>
        <dbReference type="PROSITE-ProRule" id="PRU00110"/>
    </source>
</evidence>